<proteinExistence type="predicted"/>
<comment type="caution">
    <text evidence="2">The sequence shown here is derived from an EMBL/GenBank/DDBJ whole genome shotgun (WGS) entry which is preliminary data.</text>
</comment>
<evidence type="ECO:0000313" key="2">
    <source>
        <dbReference type="EMBL" id="GMR35719.1"/>
    </source>
</evidence>
<gene>
    <name evidence="2" type="ORF">PMAYCL1PPCAC_05914</name>
</gene>
<dbReference type="AlphaFoldDB" id="A0AAN5CB71"/>
<organism evidence="2 3">
    <name type="scientific">Pristionchus mayeri</name>
    <dbReference type="NCBI Taxonomy" id="1317129"/>
    <lineage>
        <taxon>Eukaryota</taxon>
        <taxon>Metazoa</taxon>
        <taxon>Ecdysozoa</taxon>
        <taxon>Nematoda</taxon>
        <taxon>Chromadorea</taxon>
        <taxon>Rhabditida</taxon>
        <taxon>Rhabditina</taxon>
        <taxon>Diplogasteromorpha</taxon>
        <taxon>Diplogasteroidea</taxon>
        <taxon>Neodiplogasteridae</taxon>
        <taxon>Pristionchus</taxon>
    </lineage>
</organism>
<name>A0AAN5CB71_9BILA</name>
<dbReference type="Proteomes" id="UP001328107">
    <property type="component" value="Unassembled WGS sequence"/>
</dbReference>
<feature type="chain" id="PRO_5042930021" evidence="1">
    <location>
        <begin position="21"/>
        <end position="125"/>
    </location>
</feature>
<reference evidence="3" key="1">
    <citation type="submission" date="2022-10" db="EMBL/GenBank/DDBJ databases">
        <title>Genome assembly of Pristionchus species.</title>
        <authorList>
            <person name="Yoshida K."/>
            <person name="Sommer R.J."/>
        </authorList>
    </citation>
    <scope>NUCLEOTIDE SEQUENCE [LARGE SCALE GENOMIC DNA]</scope>
    <source>
        <strain evidence="3">RS5460</strain>
    </source>
</reference>
<evidence type="ECO:0000313" key="3">
    <source>
        <dbReference type="Proteomes" id="UP001328107"/>
    </source>
</evidence>
<accession>A0AAN5CB71</accession>
<evidence type="ECO:0000256" key="1">
    <source>
        <dbReference type="SAM" id="SignalP"/>
    </source>
</evidence>
<keyword evidence="1" id="KW-0732">Signal</keyword>
<protein>
    <submittedName>
        <fullName evidence="2">Uncharacterized protein</fullName>
    </submittedName>
</protein>
<sequence length="125" mass="14236">MKEVWKLISLFLLSIGTVDAFVFSCEQVKYKIELINSKLDTDFICVIVEIKEFAPFNFSNFEQLDQIYVQNDDIFLSLANISGRIHGCVKRETSQPWRLTSTVDSLDCTEEFTLIASSTANPIIS</sequence>
<dbReference type="EMBL" id="BTRK01000002">
    <property type="protein sequence ID" value="GMR35719.1"/>
    <property type="molecule type" value="Genomic_DNA"/>
</dbReference>
<feature type="signal peptide" evidence="1">
    <location>
        <begin position="1"/>
        <end position="20"/>
    </location>
</feature>
<keyword evidence="3" id="KW-1185">Reference proteome</keyword>